<protein>
    <submittedName>
        <fullName evidence="2">GCN5-related N-acetyltransferase</fullName>
    </submittedName>
</protein>
<dbReference type="eggNOG" id="COG1670">
    <property type="taxonomic scope" value="Bacteria"/>
</dbReference>
<dbReference type="AlphaFoldDB" id="F3YWH9"/>
<evidence type="ECO:0000313" key="3">
    <source>
        <dbReference type="Proteomes" id="UP000007844"/>
    </source>
</evidence>
<keyword evidence="2" id="KW-0808">Transferase</keyword>
<proteinExistence type="predicted"/>
<feature type="domain" description="N-acetyltransferase" evidence="1">
    <location>
        <begin position="11"/>
        <end position="174"/>
    </location>
</feature>
<dbReference type="Pfam" id="PF13302">
    <property type="entry name" value="Acetyltransf_3"/>
    <property type="match status" value="1"/>
</dbReference>
<accession>F3YWH9</accession>
<evidence type="ECO:0000259" key="1">
    <source>
        <dbReference type="PROSITE" id="PS51186"/>
    </source>
</evidence>
<organism evidence="2 3">
    <name type="scientific">Desulfocurvibacter africanus subsp. africanus str. Walvis Bay</name>
    <dbReference type="NCBI Taxonomy" id="690850"/>
    <lineage>
        <taxon>Bacteria</taxon>
        <taxon>Pseudomonadati</taxon>
        <taxon>Thermodesulfobacteriota</taxon>
        <taxon>Desulfovibrionia</taxon>
        <taxon>Desulfovibrionales</taxon>
        <taxon>Desulfovibrionaceae</taxon>
        <taxon>Desulfocurvibacter</taxon>
    </lineage>
</organism>
<dbReference type="STRING" id="690850.Desaf_1017"/>
<evidence type="ECO:0000313" key="2">
    <source>
        <dbReference type="EMBL" id="EGJ49365.1"/>
    </source>
</evidence>
<dbReference type="PANTHER" id="PTHR43415:SF3">
    <property type="entry name" value="GNAT-FAMILY ACETYLTRANSFERASE"/>
    <property type="match status" value="1"/>
</dbReference>
<dbReference type="Proteomes" id="UP000007844">
    <property type="component" value="Chromosome"/>
</dbReference>
<gene>
    <name evidence="2" type="ORF">Desaf_1017</name>
</gene>
<dbReference type="Gene3D" id="3.40.630.30">
    <property type="match status" value="1"/>
</dbReference>
<keyword evidence="3" id="KW-1185">Reference proteome</keyword>
<reference evidence="2 3" key="1">
    <citation type="journal article" date="2011" name="J. Bacteriol.">
        <title>Genome sequence of the mercury-methylating and pleomorphic Desulfovibrio africanus Strain Walvis Bay.</title>
        <authorList>
            <person name="Brown S.D."/>
            <person name="Wall J.D."/>
            <person name="Kucken A.M."/>
            <person name="Gilmour C.C."/>
            <person name="Podar M."/>
            <person name="Brandt C.C."/>
            <person name="Teshima H."/>
            <person name="Detter J.C."/>
            <person name="Han C.S."/>
            <person name="Land M.L."/>
            <person name="Lucas S."/>
            <person name="Han J."/>
            <person name="Pennacchio L."/>
            <person name="Nolan M."/>
            <person name="Pitluck S."/>
            <person name="Woyke T."/>
            <person name="Goodwin L."/>
            <person name="Palumbo A.V."/>
            <person name="Elias D.A."/>
        </authorList>
    </citation>
    <scope>NUCLEOTIDE SEQUENCE [LARGE SCALE GENOMIC DNA]</scope>
    <source>
        <strain evidence="2 3">Walvis Bay</strain>
    </source>
</reference>
<sequence>MKSRILDGSRVYLRSIEDADTENVVKWRNAPHVKERLYTQFDVTPEQHRMWMQTKVLSGLCSQFILHDKARGTPVGTTFLKNIEREHRKAEFGIFIGEFESLGKGIGSEATSIMIRHGFETLNLNKVYLTVFEDNSPAIRSYEAAGFRHSGLFQEDYWRDGRWYNVVYMEMLASEYATR</sequence>
<dbReference type="InterPro" id="IPR016181">
    <property type="entry name" value="Acyl_CoA_acyltransferase"/>
</dbReference>
<dbReference type="PANTHER" id="PTHR43415">
    <property type="entry name" value="SPERMIDINE N(1)-ACETYLTRANSFERASE"/>
    <property type="match status" value="1"/>
</dbReference>
<dbReference type="RefSeq" id="WP_014259180.1">
    <property type="nucleotide sequence ID" value="NC_016629.1"/>
</dbReference>
<dbReference type="HOGENOM" id="CLU_013985_3_2_7"/>
<dbReference type="PROSITE" id="PS51186">
    <property type="entry name" value="GNAT"/>
    <property type="match status" value="1"/>
</dbReference>
<dbReference type="GO" id="GO:0016747">
    <property type="term" value="F:acyltransferase activity, transferring groups other than amino-acyl groups"/>
    <property type="evidence" value="ECO:0007669"/>
    <property type="project" value="InterPro"/>
</dbReference>
<name>F3YWH9_DESAF</name>
<dbReference type="EMBL" id="CP003221">
    <property type="protein sequence ID" value="EGJ49365.1"/>
    <property type="molecule type" value="Genomic_DNA"/>
</dbReference>
<dbReference type="InterPro" id="IPR000182">
    <property type="entry name" value="GNAT_dom"/>
</dbReference>
<dbReference type="KEGG" id="daf:Desaf_1017"/>
<dbReference type="SUPFAM" id="SSF55729">
    <property type="entry name" value="Acyl-CoA N-acyltransferases (Nat)"/>
    <property type="match status" value="1"/>
</dbReference>